<comment type="caution">
    <text evidence="1">The sequence shown here is derived from an EMBL/GenBank/DDBJ whole genome shotgun (WGS) entry which is preliminary data.</text>
</comment>
<gene>
    <name evidence="1" type="ORF">J437_LFUL016144</name>
</gene>
<organism evidence="1 2">
    <name type="scientific">Ladona fulva</name>
    <name type="common">Scarce chaser dragonfly</name>
    <name type="synonym">Libellula fulva</name>
    <dbReference type="NCBI Taxonomy" id="123851"/>
    <lineage>
        <taxon>Eukaryota</taxon>
        <taxon>Metazoa</taxon>
        <taxon>Ecdysozoa</taxon>
        <taxon>Arthropoda</taxon>
        <taxon>Hexapoda</taxon>
        <taxon>Insecta</taxon>
        <taxon>Pterygota</taxon>
        <taxon>Palaeoptera</taxon>
        <taxon>Odonata</taxon>
        <taxon>Epiprocta</taxon>
        <taxon>Anisoptera</taxon>
        <taxon>Libelluloidea</taxon>
        <taxon>Libellulidae</taxon>
        <taxon>Ladona</taxon>
    </lineage>
</organism>
<dbReference type="InterPro" id="IPR032675">
    <property type="entry name" value="LRR_dom_sf"/>
</dbReference>
<reference evidence="1" key="2">
    <citation type="submission" date="2017-10" db="EMBL/GenBank/DDBJ databases">
        <title>Ladona fulva Genome sequencing and assembly.</title>
        <authorList>
            <person name="Murali S."/>
            <person name="Richards S."/>
            <person name="Bandaranaike D."/>
            <person name="Bellair M."/>
            <person name="Blankenburg K."/>
            <person name="Chao H."/>
            <person name="Dinh H."/>
            <person name="Doddapaneni H."/>
            <person name="Dugan-Rocha S."/>
            <person name="Elkadiri S."/>
            <person name="Gnanaolivu R."/>
            <person name="Hernandez B."/>
            <person name="Skinner E."/>
            <person name="Javaid M."/>
            <person name="Lee S."/>
            <person name="Li M."/>
            <person name="Ming W."/>
            <person name="Munidasa M."/>
            <person name="Muniz J."/>
            <person name="Nguyen L."/>
            <person name="Hughes D."/>
            <person name="Osuji N."/>
            <person name="Pu L.-L."/>
            <person name="Puazo M."/>
            <person name="Qu C."/>
            <person name="Quiroz J."/>
            <person name="Raj R."/>
            <person name="Weissenberger G."/>
            <person name="Xin Y."/>
            <person name="Zou X."/>
            <person name="Han Y."/>
            <person name="Worley K."/>
            <person name="Muzny D."/>
            <person name="Gibbs R."/>
        </authorList>
    </citation>
    <scope>NUCLEOTIDE SEQUENCE</scope>
    <source>
        <strain evidence="1">Sampled in the wild</strain>
    </source>
</reference>
<dbReference type="EMBL" id="KZ309097">
    <property type="protein sequence ID" value="KAG8236949.1"/>
    <property type="molecule type" value="Genomic_DNA"/>
</dbReference>
<accession>A0A8K0KKJ4</accession>
<feature type="non-terminal residue" evidence="1">
    <location>
        <position position="115"/>
    </location>
</feature>
<dbReference type="OrthoDB" id="2095648at2759"/>
<dbReference type="Proteomes" id="UP000792457">
    <property type="component" value="Unassembled WGS sequence"/>
</dbReference>
<proteinExistence type="predicted"/>
<dbReference type="AlphaFoldDB" id="A0A8K0KKJ4"/>
<dbReference type="Gene3D" id="3.80.10.10">
    <property type="entry name" value="Ribonuclease Inhibitor"/>
    <property type="match status" value="1"/>
</dbReference>
<dbReference type="InterPro" id="IPR006553">
    <property type="entry name" value="Leu-rich_rpt_Cys-con_subtyp"/>
</dbReference>
<protein>
    <recommendedName>
        <fullName evidence="3">RNI-like protein</fullName>
    </recommendedName>
</protein>
<evidence type="ECO:0000313" key="1">
    <source>
        <dbReference type="EMBL" id="KAG8236949.1"/>
    </source>
</evidence>
<dbReference type="SMART" id="SM00367">
    <property type="entry name" value="LRR_CC"/>
    <property type="match status" value="3"/>
</dbReference>
<evidence type="ECO:0000313" key="2">
    <source>
        <dbReference type="Proteomes" id="UP000792457"/>
    </source>
</evidence>
<keyword evidence="2" id="KW-1185">Reference proteome</keyword>
<reference evidence="1" key="1">
    <citation type="submission" date="2013-04" db="EMBL/GenBank/DDBJ databases">
        <authorList>
            <person name="Qu J."/>
            <person name="Murali S.C."/>
            <person name="Bandaranaike D."/>
            <person name="Bellair M."/>
            <person name="Blankenburg K."/>
            <person name="Chao H."/>
            <person name="Dinh H."/>
            <person name="Doddapaneni H."/>
            <person name="Downs B."/>
            <person name="Dugan-Rocha S."/>
            <person name="Elkadiri S."/>
            <person name="Gnanaolivu R.D."/>
            <person name="Hernandez B."/>
            <person name="Javaid M."/>
            <person name="Jayaseelan J.C."/>
            <person name="Lee S."/>
            <person name="Li M."/>
            <person name="Ming W."/>
            <person name="Munidasa M."/>
            <person name="Muniz J."/>
            <person name="Nguyen L."/>
            <person name="Ongeri F."/>
            <person name="Osuji N."/>
            <person name="Pu L.-L."/>
            <person name="Puazo M."/>
            <person name="Qu C."/>
            <person name="Quiroz J."/>
            <person name="Raj R."/>
            <person name="Weissenberger G."/>
            <person name="Xin Y."/>
            <person name="Zou X."/>
            <person name="Han Y."/>
            <person name="Richards S."/>
            <person name="Worley K."/>
            <person name="Muzny D."/>
            <person name="Gibbs R."/>
        </authorList>
    </citation>
    <scope>NUCLEOTIDE SEQUENCE</scope>
    <source>
        <strain evidence="1">Sampled in the wild</strain>
    </source>
</reference>
<evidence type="ECO:0008006" key="3">
    <source>
        <dbReference type="Google" id="ProtNLM"/>
    </source>
</evidence>
<dbReference type="SUPFAM" id="SSF52047">
    <property type="entry name" value="RNI-like"/>
    <property type="match status" value="1"/>
</dbReference>
<name>A0A8K0KKJ4_LADFU</name>
<sequence>MPPILQRVNLSGCRKDLTDSHVQRLVRRCPELVELDLSDCTQLTEKAVNAVVEGLNKIEYLALSRCYNIPSSAYLEQSLATLQSSLSDVDINKFFFSSVARPTVGIRRTSIWGLR</sequence>